<comment type="caution">
    <text evidence="1">The sequence shown here is derived from an EMBL/GenBank/DDBJ whole genome shotgun (WGS) entry which is preliminary data.</text>
</comment>
<dbReference type="Proteomes" id="UP001209878">
    <property type="component" value="Unassembled WGS sequence"/>
</dbReference>
<keyword evidence="2" id="KW-1185">Reference proteome</keyword>
<organism evidence="1 2">
    <name type="scientific">Ridgeia piscesae</name>
    <name type="common">Tubeworm</name>
    <dbReference type="NCBI Taxonomy" id="27915"/>
    <lineage>
        <taxon>Eukaryota</taxon>
        <taxon>Metazoa</taxon>
        <taxon>Spiralia</taxon>
        <taxon>Lophotrochozoa</taxon>
        <taxon>Annelida</taxon>
        <taxon>Polychaeta</taxon>
        <taxon>Sedentaria</taxon>
        <taxon>Canalipalpata</taxon>
        <taxon>Sabellida</taxon>
        <taxon>Siboglinidae</taxon>
        <taxon>Ridgeia</taxon>
    </lineage>
</organism>
<sequence length="92" mass="10187">MVVVVGWLRETAMDMMTTPRMMTRAKRMHSRSDRRCQKPELALRTTTGLNGPPVGVVPPGDTVSSSSKLVRLYLWPDICNRKASLSSPTLTG</sequence>
<evidence type="ECO:0000313" key="1">
    <source>
        <dbReference type="EMBL" id="KAK2188820.1"/>
    </source>
</evidence>
<evidence type="ECO:0000313" key="2">
    <source>
        <dbReference type="Proteomes" id="UP001209878"/>
    </source>
</evidence>
<accession>A0AAD9P6G4</accession>
<gene>
    <name evidence="1" type="ORF">NP493_122g01008</name>
</gene>
<protein>
    <submittedName>
        <fullName evidence="1">Uncharacterized protein</fullName>
    </submittedName>
</protein>
<proteinExistence type="predicted"/>
<dbReference type="EMBL" id="JAODUO010000121">
    <property type="protein sequence ID" value="KAK2188820.1"/>
    <property type="molecule type" value="Genomic_DNA"/>
</dbReference>
<reference evidence="1" key="1">
    <citation type="journal article" date="2023" name="Mol. Biol. Evol.">
        <title>Third-Generation Sequencing Reveals the Adaptive Role of the Epigenome in Three Deep-Sea Polychaetes.</title>
        <authorList>
            <person name="Perez M."/>
            <person name="Aroh O."/>
            <person name="Sun Y."/>
            <person name="Lan Y."/>
            <person name="Juniper S.K."/>
            <person name="Young C.R."/>
            <person name="Angers B."/>
            <person name="Qian P.Y."/>
        </authorList>
    </citation>
    <scope>NUCLEOTIDE SEQUENCE</scope>
    <source>
        <strain evidence="1">R07B-5</strain>
    </source>
</reference>
<dbReference type="AlphaFoldDB" id="A0AAD9P6G4"/>
<name>A0AAD9P6G4_RIDPI</name>